<dbReference type="Proteomes" id="UP000562027">
    <property type="component" value="Unassembled WGS sequence"/>
</dbReference>
<comment type="caution">
    <text evidence="7">The sequence shown here is derived from an EMBL/GenBank/DDBJ whole genome shotgun (WGS) entry which is preliminary data.</text>
</comment>
<reference evidence="7 8" key="1">
    <citation type="submission" date="2020-08" db="EMBL/GenBank/DDBJ databases">
        <title>Functional genomics of gut bacteria from endangered species of beetles.</title>
        <authorList>
            <person name="Carlos-Shanley C."/>
        </authorList>
    </citation>
    <scope>NUCLEOTIDE SEQUENCE [LARGE SCALE GENOMIC DNA]</scope>
    <source>
        <strain evidence="7 8">S00239</strain>
    </source>
</reference>
<dbReference type="PANTHER" id="PTHR43289">
    <property type="entry name" value="MITOGEN-ACTIVATED PROTEIN KINASE KINASE KINASE 20-RELATED"/>
    <property type="match status" value="1"/>
</dbReference>
<evidence type="ECO:0000256" key="2">
    <source>
        <dbReference type="ARBA" id="ARBA00022741"/>
    </source>
</evidence>
<dbReference type="RefSeq" id="WP_184298063.1">
    <property type="nucleotide sequence ID" value="NZ_JACHLP010000003.1"/>
</dbReference>
<feature type="compositionally biased region" description="Pro residues" evidence="5">
    <location>
        <begin position="417"/>
        <end position="431"/>
    </location>
</feature>
<evidence type="ECO:0000256" key="1">
    <source>
        <dbReference type="ARBA" id="ARBA00022679"/>
    </source>
</evidence>
<organism evidence="7 8">
    <name type="scientific">Roseateles oligotrophus</name>
    <dbReference type="NCBI Taxonomy" id="1769250"/>
    <lineage>
        <taxon>Bacteria</taxon>
        <taxon>Pseudomonadati</taxon>
        <taxon>Pseudomonadota</taxon>
        <taxon>Betaproteobacteria</taxon>
        <taxon>Burkholderiales</taxon>
        <taxon>Sphaerotilaceae</taxon>
        <taxon>Roseateles</taxon>
    </lineage>
</organism>
<accession>A0A840L516</accession>
<dbReference type="GO" id="GO:0004674">
    <property type="term" value="F:protein serine/threonine kinase activity"/>
    <property type="evidence" value="ECO:0007669"/>
    <property type="project" value="TreeGrafter"/>
</dbReference>
<evidence type="ECO:0000256" key="4">
    <source>
        <dbReference type="ARBA" id="ARBA00022840"/>
    </source>
</evidence>
<proteinExistence type="predicted"/>
<keyword evidence="4" id="KW-0067">ATP-binding</keyword>
<evidence type="ECO:0000256" key="3">
    <source>
        <dbReference type="ARBA" id="ARBA00022777"/>
    </source>
</evidence>
<keyword evidence="8" id="KW-1185">Reference proteome</keyword>
<dbReference type="EMBL" id="JACHLP010000003">
    <property type="protein sequence ID" value="MBB4843096.1"/>
    <property type="molecule type" value="Genomic_DNA"/>
</dbReference>
<keyword evidence="3" id="KW-0418">Kinase</keyword>
<dbReference type="SUPFAM" id="SSF56112">
    <property type="entry name" value="Protein kinase-like (PK-like)"/>
    <property type="match status" value="1"/>
</dbReference>
<keyword evidence="1" id="KW-0808">Transferase</keyword>
<sequence length="459" mass="48740">MPELALPPPAATALLSEGTALGVWRLRAALQGVGSEPGTPAGQAVQAAQWYEARHVLAADQFGAVLVLPRSERAMGAILRFGDLAADFEAFQHPALCMPTDSGVTAQGHPYLIFEGVAGQPLLRAAAALALRERLSLVLQLCEALGSAHRQGWQWAEIDPAMLWLGRDRKLKLMALGLLRMPDPISPLEHVMGLSSAPGYASPEIEAGESPSLRSEVFGVGVLLRALVEGCAQSPSRPEAAPSLQELSPAASWAALNTAQRFSLDALIHKAVAPQAERRYSSVEALAQDLRAWLAGESMSALRLQPMPEPQGRLMTPRAARQWSGGSAHWGGRAVAASVLLCGLMLLGLWLERDVLRGLWVKLGAGEASARVQTRPAAPIQAEPRQPRQIGHDEDLPQLLPSLAALPAPAASGLSKPQPPPYRPKPRPPLPAAVSEPQQQARAEPLEPVNGNAADEQGL</sequence>
<feature type="region of interest" description="Disordered" evidence="5">
    <location>
        <begin position="371"/>
        <end position="459"/>
    </location>
</feature>
<feature type="domain" description="Protein kinase" evidence="6">
    <location>
        <begin position="9"/>
        <end position="294"/>
    </location>
</feature>
<dbReference type="PANTHER" id="PTHR43289:SF34">
    <property type="entry name" value="SERINE_THREONINE-PROTEIN KINASE YBDM-RELATED"/>
    <property type="match status" value="1"/>
</dbReference>
<gene>
    <name evidence="7" type="ORF">HNP55_001615</name>
</gene>
<dbReference type="GO" id="GO:0005524">
    <property type="term" value="F:ATP binding"/>
    <property type="evidence" value="ECO:0007669"/>
    <property type="project" value="UniProtKB-KW"/>
</dbReference>
<evidence type="ECO:0000256" key="5">
    <source>
        <dbReference type="SAM" id="MobiDB-lite"/>
    </source>
</evidence>
<evidence type="ECO:0000313" key="7">
    <source>
        <dbReference type="EMBL" id="MBB4843096.1"/>
    </source>
</evidence>
<dbReference type="InterPro" id="IPR011009">
    <property type="entry name" value="Kinase-like_dom_sf"/>
</dbReference>
<evidence type="ECO:0000259" key="6">
    <source>
        <dbReference type="PROSITE" id="PS50011"/>
    </source>
</evidence>
<keyword evidence="2" id="KW-0547">Nucleotide-binding</keyword>
<dbReference type="Gene3D" id="1.10.510.10">
    <property type="entry name" value="Transferase(Phosphotransferase) domain 1"/>
    <property type="match status" value="1"/>
</dbReference>
<protein>
    <recommendedName>
        <fullName evidence="6">Protein kinase domain-containing protein</fullName>
    </recommendedName>
</protein>
<name>A0A840L516_9BURK</name>
<evidence type="ECO:0000313" key="8">
    <source>
        <dbReference type="Proteomes" id="UP000562027"/>
    </source>
</evidence>
<dbReference type="InterPro" id="IPR000719">
    <property type="entry name" value="Prot_kinase_dom"/>
</dbReference>
<dbReference type="PROSITE" id="PS50011">
    <property type="entry name" value="PROTEIN_KINASE_DOM"/>
    <property type="match status" value="1"/>
</dbReference>
<dbReference type="AlphaFoldDB" id="A0A840L516"/>
<feature type="compositionally biased region" description="Low complexity" evidence="5">
    <location>
        <begin position="397"/>
        <end position="416"/>
    </location>
</feature>